<dbReference type="AlphaFoldDB" id="A0A4R5UKU7"/>
<comment type="cofactor">
    <cofactor evidence="1">
        <name>Mg(2+)</name>
        <dbReference type="ChEBI" id="CHEBI:18420"/>
    </cofactor>
</comment>
<organism evidence="11 12">
    <name type="scientific">Rhizobium deserti</name>
    <dbReference type="NCBI Taxonomy" id="2547961"/>
    <lineage>
        <taxon>Bacteria</taxon>
        <taxon>Pseudomonadati</taxon>
        <taxon>Pseudomonadota</taxon>
        <taxon>Alphaproteobacteria</taxon>
        <taxon>Hyphomicrobiales</taxon>
        <taxon>Rhizobiaceae</taxon>
        <taxon>Rhizobium/Agrobacterium group</taxon>
        <taxon>Rhizobium</taxon>
    </lineage>
</organism>
<evidence type="ECO:0000256" key="6">
    <source>
        <dbReference type="ARBA" id="ARBA00022741"/>
    </source>
</evidence>
<dbReference type="RefSeq" id="WP_133316176.1">
    <property type="nucleotide sequence ID" value="NZ_SMTL01000002.1"/>
</dbReference>
<keyword evidence="7" id="KW-0067">ATP-binding</keyword>
<keyword evidence="6" id="KW-0547">Nucleotide-binding</keyword>
<evidence type="ECO:0000313" key="11">
    <source>
        <dbReference type="EMBL" id="TDK37409.1"/>
    </source>
</evidence>
<evidence type="ECO:0000256" key="5">
    <source>
        <dbReference type="ARBA" id="ARBA00022723"/>
    </source>
</evidence>
<comment type="caution">
    <text evidence="11">The sequence shown here is derived from an EMBL/GenBank/DDBJ whole genome shotgun (WGS) entry which is preliminary data.</text>
</comment>
<dbReference type="OrthoDB" id="559450at2"/>
<dbReference type="CDD" id="cd05403">
    <property type="entry name" value="NT_KNTase_like"/>
    <property type="match status" value="1"/>
</dbReference>
<keyword evidence="8" id="KW-0460">Magnesium</keyword>
<keyword evidence="5" id="KW-0479">Metal-binding</keyword>
<name>A0A4R5UKU7_9HYPH</name>
<accession>A0A4R5UKU7</accession>
<dbReference type="Gene3D" id="3.30.460.10">
    <property type="entry name" value="Beta Polymerase, domain 2"/>
    <property type="match status" value="1"/>
</dbReference>
<keyword evidence="3" id="KW-0808">Transferase</keyword>
<dbReference type="GO" id="GO:0005524">
    <property type="term" value="F:ATP binding"/>
    <property type="evidence" value="ECO:0007669"/>
    <property type="project" value="UniProtKB-KW"/>
</dbReference>
<keyword evidence="4" id="KW-0548">Nucleotidyltransferase</keyword>
<protein>
    <submittedName>
        <fullName evidence="11">DNA polymerase III subunit beta</fullName>
    </submittedName>
</protein>
<evidence type="ECO:0000313" key="12">
    <source>
        <dbReference type="Proteomes" id="UP000295238"/>
    </source>
</evidence>
<dbReference type="InterPro" id="IPR002934">
    <property type="entry name" value="Polymerase_NTP_transf_dom"/>
</dbReference>
<dbReference type="GO" id="GO:0046872">
    <property type="term" value="F:metal ion binding"/>
    <property type="evidence" value="ECO:0007669"/>
    <property type="project" value="UniProtKB-KW"/>
</dbReference>
<evidence type="ECO:0000256" key="8">
    <source>
        <dbReference type="ARBA" id="ARBA00022842"/>
    </source>
</evidence>
<dbReference type="InterPro" id="IPR052038">
    <property type="entry name" value="Type-VII_TA_antitoxin"/>
</dbReference>
<comment type="similarity">
    <text evidence="9">Belongs to the MntA antitoxin family.</text>
</comment>
<evidence type="ECO:0000256" key="3">
    <source>
        <dbReference type="ARBA" id="ARBA00022679"/>
    </source>
</evidence>
<gene>
    <name evidence="11" type="ORF">E2F50_11120</name>
</gene>
<dbReference type="SUPFAM" id="SSF81301">
    <property type="entry name" value="Nucleotidyltransferase"/>
    <property type="match status" value="1"/>
</dbReference>
<feature type="domain" description="Polymerase nucleotidyl transferase" evidence="10">
    <location>
        <begin position="16"/>
        <end position="95"/>
    </location>
</feature>
<dbReference type="PANTHER" id="PTHR33571:SF12">
    <property type="entry name" value="BSL3053 PROTEIN"/>
    <property type="match status" value="1"/>
</dbReference>
<evidence type="ECO:0000256" key="7">
    <source>
        <dbReference type="ARBA" id="ARBA00022840"/>
    </source>
</evidence>
<dbReference type="EMBL" id="SMTL01000002">
    <property type="protein sequence ID" value="TDK37409.1"/>
    <property type="molecule type" value="Genomic_DNA"/>
</dbReference>
<keyword evidence="12" id="KW-1185">Reference proteome</keyword>
<evidence type="ECO:0000259" key="10">
    <source>
        <dbReference type="Pfam" id="PF01909"/>
    </source>
</evidence>
<reference evidence="11 12" key="1">
    <citation type="submission" date="2019-03" db="EMBL/GenBank/DDBJ databases">
        <title>Rhizobium sp. nov., an bacterium isolated from biocrust in Mu Us Desert.</title>
        <authorList>
            <person name="Lixiong L."/>
        </authorList>
    </citation>
    <scope>NUCLEOTIDE SEQUENCE [LARGE SCALE GENOMIC DNA]</scope>
    <source>
        <strain evidence="11 12">SPY-1</strain>
    </source>
</reference>
<keyword evidence="2" id="KW-1277">Toxin-antitoxin system</keyword>
<proteinExistence type="inferred from homology"/>
<dbReference type="PANTHER" id="PTHR33571">
    <property type="entry name" value="SSL8005 PROTEIN"/>
    <property type="match status" value="1"/>
</dbReference>
<dbReference type="Pfam" id="PF01909">
    <property type="entry name" value="NTP_transf_2"/>
    <property type="match status" value="1"/>
</dbReference>
<evidence type="ECO:0000256" key="4">
    <source>
        <dbReference type="ARBA" id="ARBA00022695"/>
    </source>
</evidence>
<dbReference type="Proteomes" id="UP000295238">
    <property type="component" value="Unassembled WGS sequence"/>
</dbReference>
<evidence type="ECO:0000256" key="1">
    <source>
        <dbReference type="ARBA" id="ARBA00001946"/>
    </source>
</evidence>
<dbReference type="InterPro" id="IPR043519">
    <property type="entry name" value="NT_sf"/>
</dbReference>
<evidence type="ECO:0000256" key="9">
    <source>
        <dbReference type="ARBA" id="ARBA00038276"/>
    </source>
</evidence>
<evidence type="ECO:0000256" key="2">
    <source>
        <dbReference type="ARBA" id="ARBA00022649"/>
    </source>
</evidence>
<sequence length="98" mass="10923">MRKIEAIEKLKSQADAIRALGATSLYLFGSVARDEAGPASDLDLFIDYDPAKKFSLVDLTGIKLFLDETLSTEVDVTTRNSLHPRIKDKIEHSAIRIF</sequence>
<dbReference type="GO" id="GO:0016779">
    <property type="term" value="F:nucleotidyltransferase activity"/>
    <property type="evidence" value="ECO:0007669"/>
    <property type="project" value="UniProtKB-KW"/>
</dbReference>